<keyword evidence="2" id="KW-0472">Membrane</keyword>
<feature type="transmembrane region" description="Helical" evidence="2">
    <location>
        <begin position="139"/>
        <end position="158"/>
    </location>
</feature>
<dbReference type="InterPro" id="IPR051311">
    <property type="entry name" value="DedA_domain"/>
</dbReference>
<dbReference type="Pfam" id="PF09335">
    <property type="entry name" value="VTT_dom"/>
    <property type="match status" value="1"/>
</dbReference>
<evidence type="ECO:0000313" key="5">
    <source>
        <dbReference type="Proteomes" id="UP000693672"/>
    </source>
</evidence>
<evidence type="ECO:0000313" key="4">
    <source>
        <dbReference type="EMBL" id="CAG7628240.1"/>
    </source>
</evidence>
<keyword evidence="5" id="KW-1185">Reference proteome</keyword>
<name>A0A916NJ27_9BACL</name>
<accession>A0A916NJ27</accession>
<comment type="similarity">
    <text evidence="1">Belongs to the DedA family.</text>
</comment>
<gene>
    <name evidence="4" type="ORF">PAESOLCIP111_02999</name>
</gene>
<feature type="domain" description="VTT" evidence="3">
    <location>
        <begin position="33"/>
        <end position="159"/>
    </location>
</feature>
<organism evidence="4 5">
    <name type="scientific">Paenibacillus solanacearum</name>
    <dbReference type="NCBI Taxonomy" id="2048548"/>
    <lineage>
        <taxon>Bacteria</taxon>
        <taxon>Bacillati</taxon>
        <taxon>Bacillota</taxon>
        <taxon>Bacilli</taxon>
        <taxon>Bacillales</taxon>
        <taxon>Paenibacillaceae</taxon>
        <taxon>Paenibacillus</taxon>
    </lineage>
</organism>
<proteinExistence type="inferred from homology"/>
<feature type="transmembrane region" description="Helical" evidence="2">
    <location>
        <begin position="53"/>
        <end position="75"/>
    </location>
</feature>
<dbReference type="InterPro" id="IPR032816">
    <property type="entry name" value="VTT_dom"/>
</dbReference>
<sequence length="203" mass="22983">MGELLHGLIQSALHFIEGLGVWGILLGLMLEVIPSEIVLSYGGYLVSQGRISLVGAIVFGTIGCLLQQVILYWIGRYGGRPFLDKFGKYLHLKKKHLDIAEGWFNRYGAGMVFTARFVPVLRQAISIPAGMARMPMLKFLFYTLLGTIPWAVLFVYFGRALGDNWEQIDEVTRPYVKPFIFAAIVLTALYILWKYFRKDKSKA</sequence>
<reference evidence="4" key="1">
    <citation type="submission" date="2021-06" db="EMBL/GenBank/DDBJ databases">
        <authorList>
            <person name="Criscuolo A."/>
        </authorList>
    </citation>
    <scope>NUCLEOTIDE SEQUENCE</scope>
    <source>
        <strain evidence="4">CIP111600</strain>
    </source>
</reference>
<dbReference type="RefSeq" id="WP_425517345.1">
    <property type="nucleotide sequence ID" value="NZ_CAJVAS010000011.1"/>
</dbReference>
<dbReference type="PANTHER" id="PTHR42709:SF8">
    <property type="entry name" value="UNDECAPRENYL PHOSPHATE TRANSPORTER A"/>
    <property type="match status" value="1"/>
</dbReference>
<feature type="transmembrane region" description="Helical" evidence="2">
    <location>
        <begin position="178"/>
        <end position="196"/>
    </location>
</feature>
<dbReference type="Proteomes" id="UP000693672">
    <property type="component" value="Unassembled WGS sequence"/>
</dbReference>
<keyword evidence="2" id="KW-0812">Transmembrane</keyword>
<evidence type="ECO:0000259" key="3">
    <source>
        <dbReference type="Pfam" id="PF09335"/>
    </source>
</evidence>
<protein>
    <recommendedName>
        <fullName evidence="3">VTT domain-containing protein</fullName>
    </recommendedName>
</protein>
<evidence type="ECO:0000256" key="1">
    <source>
        <dbReference type="ARBA" id="ARBA00010792"/>
    </source>
</evidence>
<dbReference type="PANTHER" id="PTHR42709">
    <property type="entry name" value="ALKALINE PHOSPHATASE LIKE PROTEIN"/>
    <property type="match status" value="1"/>
</dbReference>
<dbReference type="EMBL" id="CAJVAS010000011">
    <property type="protein sequence ID" value="CAG7628240.1"/>
    <property type="molecule type" value="Genomic_DNA"/>
</dbReference>
<comment type="caution">
    <text evidence="4">The sequence shown here is derived from an EMBL/GenBank/DDBJ whole genome shotgun (WGS) entry which is preliminary data.</text>
</comment>
<dbReference type="GO" id="GO:0005886">
    <property type="term" value="C:plasma membrane"/>
    <property type="evidence" value="ECO:0007669"/>
    <property type="project" value="TreeGrafter"/>
</dbReference>
<dbReference type="AlphaFoldDB" id="A0A916NJ27"/>
<evidence type="ECO:0000256" key="2">
    <source>
        <dbReference type="SAM" id="Phobius"/>
    </source>
</evidence>
<feature type="transmembrane region" description="Helical" evidence="2">
    <location>
        <begin position="12"/>
        <end position="33"/>
    </location>
</feature>
<keyword evidence="2" id="KW-1133">Transmembrane helix</keyword>